<evidence type="ECO:0000259" key="4">
    <source>
        <dbReference type="PROSITE" id="PS50042"/>
    </source>
</evidence>
<dbReference type="InterPro" id="IPR050397">
    <property type="entry name" value="Env_Response_Regulators"/>
</dbReference>
<dbReference type="Pfam" id="PF13545">
    <property type="entry name" value="HTH_Crp_2"/>
    <property type="match status" value="1"/>
</dbReference>
<accession>A0A315E5E2</accession>
<protein>
    <submittedName>
        <fullName evidence="5">Cyclic nucleotide-binding protein</fullName>
    </submittedName>
</protein>
<dbReference type="InterPro" id="IPR036390">
    <property type="entry name" value="WH_DNA-bd_sf"/>
</dbReference>
<dbReference type="SUPFAM" id="SSF51206">
    <property type="entry name" value="cAMP-binding domain-like"/>
    <property type="match status" value="1"/>
</dbReference>
<dbReference type="Proteomes" id="UP000250790">
    <property type="component" value="Unassembled WGS sequence"/>
</dbReference>
<dbReference type="GO" id="GO:0003677">
    <property type="term" value="F:DNA binding"/>
    <property type="evidence" value="ECO:0007669"/>
    <property type="project" value="UniProtKB-KW"/>
</dbReference>
<dbReference type="Gene3D" id="1.10.10.10">
    <property type="entry name" value="Winged helix-like DNA-binding domain superfamily/Winged helix DNA-binding domain"/>
    <property type="match status" value="1"/>
</dbReference>
<dbReference type="PANTHER" id="PTHR24567:SF28">
    <property type="entry name" value="LISTERIOLYSIN REGULATORY PROTEIN"/>
    <property type="match status" value="1"/>
</dbReference>
<evidence type="ECO:0000256" key="3">
    <source>
        <dbReference type="ARBA" id="ARBA00023163"/>
    </source>
</evidence>
<feature type="domain" description="Cyclic nucleotide-binding" evidence="4">
    <location>
        <begin position="26"/>
        <end position="145"/>
    </location>
</feature>
<keyword evidence="3" id="KW-0804">Transcription</keyword>
<organism evidence="5 6">
    <name type="scientific">Limnohabitans parvus II-B4</name>
    <dbReference type="NCBI Taxonomy" id="1293052"/>
    <lineage>
        <taxon>Bacteria</taxon>
        <taxon>Pseudomonadati</taxon>
        <taxon>Pseudomonadota</taxon>
        <taxon>Betaproteobacteria</taxon>
        <taxon>Burkholderiales</taxon>
        <taxon>Comamonadaceae</taxon>
        <taxon>Limnohabitans</taxon>
    </lineage>
</organism>
<dbReference type="SUPFAM" id="SSF46785">
    <property type="entry name" value="Winged helix' DNA-binding domain"/>
    <property type="match status" value="1"/>
</dbReference>
<name>A0A315E5E2_9BURK</name>
<dbReference type="CDD" id="cd00038">
    <property type="entry name" value="CAP_ED"/>
    <property type="match status" value="1"/>
</dbReference>
<keyword evidence="1" id="KW-0805">Transcription regulation</keyword>
<evidence type="ECO:0000313" key="6">
    <source>
        <dbReference type="Proteomes" id="UP000250790"/>
    </source>
</evidence>
<proteinExistence type="predicted"/>
<dbReference type="InterPro" id="IPR036388">
    <property type="entry name" value="WH-like_DNA-bd_sf"/>
</dbReference>
<dbReference type="InterPro" id="IPR000595">
    <property type="entry name" value="cNMP-bd_dom"/>
</dbReference>
<dbReference type="AlphaFoldDB" id="A0A315E5E2"/>
<dbReference type="OrthoDB" id="7643467at2"/>
<dbReference type="RefSeq" id="WP_108313538.1">
    <property type="nucleotide sequence ID" value="NZ_NESN01000005.1"/>
</dbReference>
<dbReference type="EMBL" id="NESN01000005">
    <property type="protein sequence ID" value="PUE52088.1"/>
    <property type="molecule type" value="Genomic_DNA"/>
</dbReference>
<dbReference type="PANTHER" id="PTHR24567">
    <property type="entry name" value="CRP FAMILY TRANSCRIPTIONAL REGULATORY PROTEIN"/>
    <property type="match status" value="1"/>
</dbReference>
<dbReference type="Pfam" id="PF00027">
    <property type="entry name" value="cNMP_binding"/>
    <property type="match status" value="1"/>
</dbReference>
<evidence type="ECO:0000256" key="2">
    <source>
        <dbReference type="ARBA" id="ARBA00023125"/>
    </source>
</evidence>
<sequence>MIPIQIDSAWKGTSDCRNCGIRDMVLFADLNEQDFGEIHTPIDDMVFAVDSVLYNEGQTALGVFTLRKGMVKLVRATADGRERIVRVLRPGDVLGLEALATERYDTEAMALTEASVCRIPLAVLHHLSATSPRLHKRLMQKWQQALKDADDWLADLNFGSARQRVASLALKMRDPEQPHMTSFFARDDMGAMLDIKLETVSREISSLVRDGALKPCDKQGRRYEILNEAMLLR</sequence>
<keyword evidence="6" id="KW-1185">Reference proteome</keyword>
<dbReference type="Gene3D" id="2.60.120.10">
    <property type="entry name" value="Jelly Rolls"/>
    <property type="match status" value="1"/>
</dbReference>
<gene>
    <name evidence="5" type="ORF">B9Z37_13545</name>
</gene>
<evidence type="ECO:0000256" key="1">
    <source>
        <dbReference type="ARBA" id="ARBA00023015"/>
    </source>
</evidence>
<dbReference type="GO" id="GO:0005829">
    <property type="term" value="C:cytosol"/>
    <property type="evidence" value="ECO:0007669"/>
    <property type="project" value="TreeGrafter"/>
</dbReference>
<reference evidence="5 6" key="1">
    <citation type="submission" date="2017-04" db="EMBL/GenBank/DDBJ databases">
        <title>Unexpected and diverse lifestyles within the genus Limnohabitans.</title>
        <authorList>
            <person name="Kasalicky V."/>
            <person name="Mehrshad M."/>
            <person name="Andrei S.-A."/>
            <person name="Salcher M."/>
            <person name="Kratochvilova H."/>
            <person name="Simek K."/>
            <person name="Ghai R."/>
        </authorList>
    </citation>
    <scope>NUCLEOTIDE SEQUENCE [LARGE SCALE GENOMIC DNA]</scope>
    <source>
        <strain evidence="5 6">II-B4</strain>
    </source>
</reference>
<comment type="caution">
    <text evidence="5">The sequence shown here is derived from an EMBL/GenBank/DDBJ whole genome shotgun (WGS) entry which is preliminary data.</text>
</comment>
<dbReference type="InterPro" id="IPR018490">
    <property type="entry name" value="cNMP-bd_dom_sf"/>
</dbReference>
<dbReference type="PROSITE" id="PS50042">
    <property type="entry name" value="CNMP_BINDING_3"/>
    <property type="match status" value="1"/>
</dbReference>
<dbReference type="GO" id="GO:0003700">
    <property type="term" value="F:DNA-binding transcription factor activity"/>
    <property type="evidence" value="ECO:0007669"/>
    <property type="project" value="TreeGrafter"/>
</dbReference>
<dbReference type="SMART" id="SM00100">
    <property type="entry name" value="cNMP"/>
    <property type="match status" value="1"/>
</dbReference>
<keyword evidence="2" id="KW-0238">DNA-binding</keyword>
<dbReference type="InterPro" id="IPR014710">
    <property type="entry name" value="RmlC-like_jellyroll"/>
</dbReference>
<evidence type="ECO:0000313" key="5">
    <source>
        <dbReference type="EMBL" id="PUE52088.1"/>
    </source>
</evidence>
<dbReference type="InterPro" id="IPR012318">
    <property type="entry name" value="HTH_CRP"/>
</dbReference>